<accession>A0A1L9TTW3</accession>
<dbReference type="PROSITE" id="PS50181">
    <property type="entry name" value="FBOX"/>
    <property type="match status" value="1"/>
</dbReference>
<dbReference type="SMART" id="SM00256">
    <property type="entry name" value="FBOX"/>
    <property type="match status" value="1"/>
</dbReference>
<dbReference type="VEuPathDB" id="FungiDB:ASPSYDRAFT_1168594"/>
<dbReference type="AlphaFoldDB" id="A0A1L9TTW3"/>
<dbReference type="Pfam" id="PF00646">
    <property type="entry name" value="F-box"/>
    <property type="match status" value="1"/>
</dbReference>
<evidence type="ECO:0000259" key="1">
    <source>
        <dbReference type="PROSITE" id="PS50181"/>
    </source>
</evidence>
<dbReference type="GeneID" id="63756284"/>
<gene>
    <name evidence="2" type="ORF">ASPSYDRAFT_1168594</name>
</gene>
<dbReference type="OrthoDB" id="9984533at2759"/>
<dbReference type="InterPro" id="IPR001810">
    <property type="entry name" value="F-box_dom"/>
</dbReference>
<feature type="domain" description="F-box" evidence="1">
    <location>
        <begin position="245"/>
        <end position="291"/>
    </location>
</feature>
<sequence>MDLIYYCALCSAPLRQRDVRVGTRQPGDLARRRKRVDAEREARLRSAILSDKMGQHVPGIRGFDPGILEDGWAWLEDFVCLGRNDSLPGPERAYLSGRARCVRSQIPGILLANKGSDKNFPEYGQVLLYGYRNIHFYPHYEVAFPLHRCCLKILTKVIAHRVGNAQPLDKDVLYHIFTDLTYESYLRVNYGYMMPPWRQWMCTGGTEHLVTQPLRLFRLRQHLPRESLRSVDSTGFQKLQWWNRRDVFSRLPYDILDRILLYLPGDSIIALLHVSISFNTATRHNSFWKKLIHRSMPWFWEMEHQPLSLSPGGSEIDFKHLYLWLNRELSVPSPDVPVCATDEQADAIKKHSKASHVSLVLYPSPQDNIVDTTQWIRCWGEIYQLPSLCEVFFTKRPDRYLVGLGITFNGVRRTFGYVDPAIQDCEPFCISCGDWIIGFVAYMDEFDILGEQPKTCIIGLRVCLRSGREYGGNQTATLQRPFLVSEGHELVGLAGQVKNEAIARFGILECQRPSHYSIPQSKRSPVKSYPPIPLLWFSYETCPIRGRRRPYKGHRASYWLYPSLRVLPLPRTKTDGTEQFDSDLIPYRTVIFMGREKPREVLGCVSANIAPSRNITGIVVCFVRHNDPTRVAEFRARLGPGYQNFEIDGVAGERITEVRISNVYSQRAVRLKTNFGREFCFGKGCGQEWTVQRAPRGEVIAGLAMAFGLPIWDETQQTYTRSGLTSATALTVQAKGWGRIINRKY</sequence>
<evidence type="ECO:0000313" key="3">
    <source>
        <dbReference type="Proteomes" id="UP000184356"/>
    </source>
</evidence>
<dbReference type="RefSeq" id="XP_040706706.1">
    <property type="nucleotide sequence ID" value="XM_040840211.1"/>
</dbReference>
<dbReference type="Proteomes" id="UP000184356">
    <property type="component" value="Unassembled WGS sequence"/>
</dbReference>
<name>A0A1L9TTW3_9EURO</name>
<organism evidence="2 3">
    <name type="scientific">Aspergillus sydowii CBS 593.65</name>
    <dbReference type="NCBI Taxonomy" id="1036612"/>
    <lineage>
        <taxon>Eukaryota</taxon>
        <taxon>Fungi</taxon>
        <taxon>Dikarya</taxon>
        <taxon>Ascomycota</taxon>
        <taxon>Pezizomycotina</taxon>
        <taxon>Eurotiomycetes</taxon>
        <taxon>Eurotiomycetidae</taxon>
        <taxon>Eurotiales</taxon>
        <taxon>Aspergillaceae</taxon>
        <taxon>Aspergillus</taxon>
        <taxon>Aspergillus subgen. Nidulantes</taxon>
    </lineage>
</organism>
<evidence type="ECO:0000313" key="2">
    <source>
        <dbReference type="EMBL" id="OJJ62900.1"/>
    </source>
</evidence>
<keyword evidence="3" id="KW-1185">Reference proteome</keyword>
<dbReference type="Gene3D" id="1.20.1280.50">
    <property type="match status" value="1"/>
</dbReference>
<dbReference type="SUPFAM" id="SSF81383">
    <property type="entry name" value="F-box domain"/>
    <property type="match status" value="1"/>
</dbReference>
<dbReference type="InterPro" id="IPR036047">
    <property type="entry name" value="F-box-like_dom_sf"/>
</dbReference>
<dbReference type="EMBL" id="KV878583">
    <property type="protein sequence ID" value="OJJ62900.1"/>
    <property type="molecule type" value="Genomic_DNA"/>
</dbReference>
<protein>
    <recommendedName>
        <fullName evidence="1">F-box domain-containing protein</fullName>
    </recommendedName>
</protein>
<proteinExistence type="predicted"/>
<reference evidence="3" key="1">
    <citation type="journal article" date="2017" name="Genome Biol.">
        <title>Comparative genomics reveals high biological diversity and specific adaptations in the industrially and medically important fungal genus Aspergillus.</title>
        <authorList>
            <person name="de Vries R.P."/>
            <person name="Riley R."/>
            <person name="Wiebenga A."/>
            <person name="Aguilar-Osorio G."/>
            <person name="Amillis S."/>
            <person name="Uchima C.A."/>
            <person name="Anderluh G."/>
            <person name="Asadollahi M."/>
            <person name="Askin M."/>
            <person name="Barry K."/>
            <person name="Battaglia E."/>
            <person name="Bayram O."/>
            <person name="Benocci T."/>
            <person name="Braus-Stromeyer S.A."/>
            <person name="Caldana C."/>
            <person name="Canovas D."/>
            <person name="Cerqueira G.C."/>
            <person name="Chen F."/>
            <person name="Chen W."/>
            <person name="Choi C."/>
            <person name="Clum A."/>
            <person name="Dos Santos R.A."/>
            <person name="Damasio A.R."/>
            <person name="Diallinas G."/>
            <person name="Emri T."/>
            <person name="Fekete E."/>
            <person name="Flipphi M."/>
            <person name="Freyberg S."/>
            <person name="Gallo A."/>
            <person name="Gournas C."/>
            <person name="Habgood R."/>
            <person name="Hainaut M."/>
            <person name="Harispe M.L."/>
            <person name="Henrissat B."/>
            <person name="Hilden K.S."/>
            <person name="Hope R."/>
            <person name="Hossain A."/>
            <person name="Karabika E."/>
            <person name="Karaffa L."/>
            <person name="Karanyi Z."/>
            <person name="Krasevec N."/>
            <person name="Kuo A."/>
            <person name="Kusch H."/>
            <person name="LaButti K."/>
            <person name="Lagendijk E.L."/>
            <person name="Lapidus A."/>
            <person name="Levasseur A."/>
            <person name="Lindquist E."/>
            <person name="Lipzen A."/>
            <person name="Logrieco A.F."/>
            <person name="MacCabe A."/>
            <person name="Maekelae M.R."/>
            <person name="Malavazi I."/>
            <person name="Melin P."/>
            <person name="Meyer V."/>
            <person name="Mielnichuk N."/>
            <person name="Miskei M."/>
            <person name="Molnar A.P."/>
            <person name="Mule G."/>
            <person name="Ngan C.Y."/>
            <person name="Orejas M."/>
            <person name="Orosz E."/>
            <person name="Ouedraogo J.P."/>
            <person name="Overkamp K.M."/>
            <person name="Park H.-S."/>
            <person name="Perrone G."/>
            <person name="Piumi F."/>
            <person name="Punt P.J."/>
            <person name="Ram A.F."/>
            <person name="Ramon A."/>
            <person name="Rauscher S."/>
            <person name="Record E."/>
            <person name="Riano-Pachon D.M."/>
            <person name="Robert V."/>
            <person name="Roehrig J."/>
            <person name="Ruller R."/>
            <person name="Salamov A."/>
            <person name="Salih N.S."/>
            <person name="Samson R.A."/>
            <person name="Sandor E."/>
            <person name="Sanguinetti M."/>
            <person name="Schuetze T."/>
            <person name="Sepcic K."/>
            <person name="Shelest E."/>
            <person name="Sherlock G."/>
            <person name="Sophianopoulou V."/>
            <person name="Squina F.M."/>
            <person name="Sun H."/>
            <person name="Susca A."/>
            <person name="Todd R.B."/>
            <person name="Tsang A."/>
            <person name="Unkles S.E."/>
            <person name="van de Wiele N."/>
            <person name="van Rossen-Uffink D."/>
            <person name="Oliveira J.V."/>
            <person name="Vesth T.C."/>
            <person name="Visser J."/>
            <person name="Yu J.-H."/>
            <person name="Zhou M."/>
            <person name="Andersen M.R."/>
            <person name="Archer D.B."/>
            <person name="Baker S.E."/>
            <person name="Benoit I."/>
            <person name="Brakhage A.A."/>
            <person name="Braus G.H."/>
            <person name="Fischer R."/>
            <person name="Frisvad J.C."/>
            <person name="Goldman G.H."/>
            <person name="Houbraken J."/>
            <person name="Oakley B."/>
            <person name="Pocsi I."/>
            <person name="Scazzocchio C."/>
            <person name="Seiboth B."/>
            <person name="vanKuyk P.A."/>
            <person name="Wortman J."/>
            <person name="Dyer P.S."/>
            <person name="Grigoriev I.V."/>
        </authorList>
    </citation>
    <scope>NUCLEOTIDE SEQUENCE [LARGE SCALE GENOMIC DNA]</scope>
    <source>
        <strain evidence="3">CBS 593.65</strain>
    </source>
</reference>
<dbReference type="STRING" id="1036612.A0A1L9TTW3"/>